<name>A0A5N5WH29_9EURO</name>
<comment type="similarity">
    <text evidence="1">Belongs to the short-chain dehydrogenases/reductases (SDR) family.</text>
</comment>
<dbReference type="Proteomes" id="UP000326565">
    <property type="component" value="Unassembled WGS sequence"/>
</dbReference>
<reference evidence="3 4" key="1">
    <citation type="submission" date="2019-04" db="EMBL/GenBank/DDBJ databases">
        <title>Friends and foes A comparative genomics study of 23 Aspergillus species from section Flavi.</title>
        <authorList>
            <consortium name="DOE Joint Genome Institute"/>
            <person name="Kjaerbolling I."/>
            <person name="Vesth T."/>
            <person name="Frisvad J.C."/>
            <person name="Nybo J.L."/>
            <person name="Theobald S."/>
            <person name="Kildgaard S."/>
            <person name="Isbrandt T."/>
            <person name="Kuo A."/>
            <person name="Sato A."/>
            <person name="Lyhne E.K."/>
            <person name="Kogle M.E."/>
            <person name="Wiebenga A."/>
            <person name="Kun R.S."/>
            <person name="Lubbers R.J."/>
            <person name="Makela M.R."/>
            <person name="Barry K."/>
            <person name="Chovatia M."/>
            <person name="Clum A."/>
            <person name="Daum C."/>
            <person name="Haridas S."/>
            <person name="He G."/>
            <person name="LaButti K."/>
            <person name="Lipzen A."/>
            <person name="Mondo S."/>
            <person name="Riley R."/>
            <person name="Salamov A."/>
            <person name="Simmons B.A."/>
            <person name="Magnuson J.K."/>
            <person name="Henrissat B."/>
            <person name="Mortensen U.H."/>
            <person name="Larsen T.O."/>
            <person name="Devries R.P."/>
            <person name="Grigoriev I.V."/>
            <person name="Machida M."/>
            <person name="Baker S.E."/>
            <person name="Andersen M.R."/>
        </authorList>
    </citation>
    <scope>NUCLEOTIDE SEQUENCE [LARGE SCALE GENOMIC DNA]</scope>
    <source>
        <strain evidence="3 4">CBS 151.66</strain>
    </source>
</reference>
<evidence type="ECO:0000313" key="4">
    <source>
        <dbReference type="Proteomes" id="UP000326565"/>
    </source>
</evidence>
<dbReference type="InterPro" id="IPR036291">
    <property type="entry name" value="NAD(P)-bd_dom_sf"/>
</dbReference>
<dbReference type="GO" id="GO:0016616">
    <property type="term" value="F:oxidoreductase activity, acting on the CH-OH group of donors, NAD or NADP as acceptor"/>
    <property type="evidence" value="ECO:0007669"/>
    <property type="project" value="TreeGrafter"/>
</dbReference>
<proteinExistence type="inferred from homology"/>
<organism evidence="3 4">
    <name type="scientific">Aspergillus leporis</name>
    <dbReference type="NCBI Taxonomy" id="41062"/>
    <lineage>
        <taxon>Eukaryota</taxon>
        <taxon>Fungi</taxon>
        <taxon>Dikarya</taxon>
        <taxon>Ascomycota</taxon>
        <taxon>Pezizomycotina</taxon>
        <taxon>Eurotiomycetes</taxon>
        <taxon>Eurotiomycetidae</taxon>
        <taxon>Eurotiales</taxon>
        <taxon>Aspergillaceae</taxon>
        <taxon>Aspergillus</taxon>
        <taxon>Aspergillus subgen. Circumdati</taxon>
    </lineage>
</organism>
<evidence type="ECO:0008006" key="5">
    <source>
        <dbReference type="Google" id="ProtNLM"/>
    </source>
</evidence>
<dbReference type="PANTHER" id="PTHR44229">
    <property type="entry name" value="15-HYDROXYPROSTAGLANDIN DEHYDROGENASE [NAD(+)]"/>
    <property type="match status" value="1"/>
</dbReference>
<dbReference type="EMBL" id="ML732449">
    <property type="protein sequence ID" value="KAB8067753.1"/>
    <property type="molecule type" value="Genomic_DNA"/>
</dbReference>
<dbReference type="SUPFAM" id="SSF51735">
    <property type="entry name" value="NAD(P)-binding Rossmann-fold domains"/>
    <property type="match status" value="1"/>
</dbReference>
<dbReference type="PANTHER" id="PTHR44229:SF4">
    <property type="entry name" value="15-HYDROXYPROSTAGLANDIN DEHYDROGENASE [NAD(+)]"/>
    <property type="match status" value="1"/>
</dbReference>
<dbReference type="OrthoDB" id="5371740at2759"/>
<dbReference type="PRINTS" id="PR00081">
    <property type="entry name" value="GDHRDH"/>
</dbReference>
<evidence type="ECO:0000313" key="3">
    <source>
        <dbReference type="EMBL" id="KAB8067753.1"/>
    </source>
</evidence>
<dbReference type="Gene3D" id="3.40.50.720">
    <property type="entry name" value="NAD(P)-binding Rossmann-like Domain"/>
    <property type="match status" value="1"/>
</dbReference>
<dbReference type="AlphaFoldDB" id="A0A5N5WH29"/>
<evidence type="ECO:0000256" key="1">
    <source>
        <dbReference type="ARBA" id="ARBA00006484"/>
    </source>
</evidence>
<protein>
    <recommendedName>
        <fullName evidence="5">NAD(P)-binding protein</fullName>
    </recommendedName>
</protein>
<sequence>MDRPLEGIAAITGGTSGIGLAVGRALAARRDWQVYLLGTNRQRGCEVIEGIPCATFLEADVSNYDELARVFHKIYKDNGRLDFVFANAGVLETHDICARYTEDEVPPEPNLKTIDVNFKGVVYTTYLALHYFRQSLGTGVEANLIYTGSCLSFYPSSIPLYTGTKHALVGFMRSVAARVRGEAIRVNAICPGMVKTNLGGGESFEDVQHQLLVPMEYLVDVTLLLLDGREMIDAKGTRISALEAWGRAVEISGTNYYFREQLEWPDDKMQTTLSETFLAV</sequence>
<dbReference type="InterPro" id="IPR002347">
    <property type="entry name" value="SDR_fam"/>
</dbReference>
<gene>
    <name evidence="3" type="ORF">BDV29DRAFT_196191</name>
</gene>
<dbReference type="Pfam" id="PF00106">
    <property type="entry name" value="adh_short"/>
    <property type="match status" value="1"/>
</dbReference>
<accession>A0A5N5WH29</accession>
<evidence type="ECO:0000256" key="2">
    <source>
        <dbReference type="ARBA" id="ARBA00023002"/>
    </source>
</evidence>
<keyword evidence="4" id="KW-1185">Reference proteome</keyword>
<dbReference type="GO" id="GO:0005737">
    <property type="term" value="C:cytoplasm"/>
    <property type="evidence" value="ECO:0007669"/>
    <property type="project" value="TreeGrafter"/>
</dbReference>
<keyword evidence="2" id="KW-0560">Oxidoreductase</keyword>